<dbReference type="Proteomes" id="UP000035352">
    <property type="component" value="Chromosome"/>
</dbReference>
<evidence type="ECO:0000256" key="1">
    <source>
        <dbReference type="SAM" id="MobiDB-lite"/>
    </source>
</evidence>
<feature type="compositionally biased region" description="Pro residues" evidence="1">
    <location>
        <begin position="256"/>
        <end position="267"/>
    </location>
</feature>
<feature type="chain" id="PRO_5005184031" description="M23ase beta-sheet core domain-containing protein" evidence="2">
    <location>
        <begin position="35"/>
        <end position="419"/>
    </location>
</feature>
<dbReference type="InterPro" id="IPR050570">
    <property type="entry name" value="Cell_wall_metabolism_enzyme"/>
</dbReference>
<dbReference type="InterPro" id="IPR016047">
    <property type="entry name" value="M23ase_b-sheet_dom"/>
</dbReference>
<dbReference type="KEGG" id="pbh:AAW51_5128"/>
<protein>
    <recommendedName>
        <fullName evidence="3">M23ase beta-sheet core domain-containing protein</fullName>
    </recommendedName>
</protein>
<dbReference type="PANTHER" id="PTHR21666">
    <property type="entry name" value="PEPTIDASE-RELATED"/>
    <property type="match status" value="1"/>
</dbReference>
<dbReference type="EMBL" id="CP011371">
    <property type="protein sequence ID" value="AKJ31819.1"/>
    <property type="molecule type" value="Genomic_DNA"/>
</dbReference>
<sequence length="419" mass="45729">MIRSARRRRLPQPLSRPIPFALALLLWSGTTAQAAECTPRGESRRDPNTGQSWGQVWQCGSDSGATLYAGPQDTTPVGTLQTRSSWFACYRRGERHAGGNDVWYYTQGDVAAPGWESRKAWGYVPAVKVSTTTDPYPGIPECRPDMWQARKNVSDPNTGKSWSTVWYANNDGAARLYREANSNTHIGYLDSTTSYFVCHTRGATHAGGNNVWYYTQGDRSTPGHEARRGWGYLPAVNTWTRQDPYDSIPPCDGAAPPSPPPPPQPGPYVLPLPLDAFNRAIGALGHAHWGDNYWAIDLMVPVGTPVYSVSAGKVSNYSQGSCGNGLTVLGDDGLSYLYCHGDRYAGVQPGQRVTAGQLILYSGNTGQSGAPHLHLEIKRWNGDWGASPSYCSQRFLRAIHQGQPQSPVNFPAQGDCRAP</sequence>
<name>A0A0G3BQX6_9BURK</name>
<evidence type="ECO:0000256" key="2">
    <source>
        <dbReference type="SAM" id="SignalP"/>
    </source>
</evidence>
<dbReference type="PANTHER" id="PTHR21666:SF270">
    <property type="entry name" value="MUREIN HYDROLASE ACTIVATOR ENVC"/>
    <property type="match status" value="1"/>
</dbReference>
<keyword evidence="2" id="KW-0732">Signal</keyword>
<dbReference type="OrthoDB" id="9800107at2"/>
<dbReference type="STRING" id="413882.AAW51_5128"/>
<evidence type="ECO:0000259" key="3">
    <source>
        <dbReference type="Pfam" id="PF01551"/>
    </source>
</evidence>
<feature type="region of interest" description="Disordered" evidence="1">
    <location>
        <begin position="246"/>
        <end position="267"/>
    </location>
</feature>
<gene>
    <name evidence="4" type="ORF">AAW51_5128</name>
</gene>
<keyword evidence="5" id="KW-1185">Reference proteome</keyword>
<evidence type="ECO:0000313" key="4">
    <source>
        <dbReference type="EMBL" id="AKJ31819.1"/>
    </source>
</evidence>
<dbReference type="CDD" id="cd12797">
    <property type="entry name" value="M23_peptidase"/>
    <property type="match status" value="1"/>
</dbReference>
<dbReference type="InterPro" id="IPR011055">
    <property type="entry name" value="Dup_hybrid_motif"/>
</dbReference>
<feature type="region of interest" description="Disordered" evidence="1">
    <location>
        <begin position="36"/>
        <end position="56"/>
    </location>
</feature>
<dbReference type="RefSeq" id="WP_053013907.1">
    <property type="nucleotide sequence ID" value="NZ_CP011371.1"/>
</dbReference>
<dbReference type="AlphaFoldDB" id="A0A0G3BQX6"/>
<dbReference type="Gene3D" id="2.70.70.10">
    <property type="entry name" value="Glucose Permease (Domain IIA)"/>
    <property type="match status" value="1"/>
</dbReference>
<dbReference type="SUPFAM" id="SSF51261">
    <property type="entry name" value="Duplicated hybrid motif"/>
    <property type="match status" value="1"/>
</dbReference>
<reference evidence="4 5" key="1">
    <citation type="submission" date="2015-05" db="EMBL/GenBank/DDBJ databases">
        <authorList>
            <person name="Tang B."/>
            <person name="Yu Y."/>
        </authorList>
    </citation>
    <scope>NUCLEOTIDE SEQUENCE [LARGE SCALE GENOMIC DNA]</scope>
    <source>
        <strain evidence="4 5">DSM 7029</strain>
    </source>
</reference>
<feature type="domain" description="M23ase beta-sheet core" evidence="3">
    <location>
        <begin position="295"/>
        <end position="379"/>
    </location>
</feature>
<dbReference type="Pfam" id="PF01551">
    <property type="entry name" value="Peptidase_M23"/>
    <property type="match status" value="1"/>
</dbReference>
<proteinExistence type="predicted"/>
<organism evidence="4 5">
    <name type="scientific">Caldimonas brevitalea</name>
    <dbReference type="NCBI Taxonomy" id="413882"/>
    <lineage>
        <taxon>Bacteria</taxon>
        <taxon>Pseudomonadati</taxon>
        <taxon>Pseudomonadota</taxon>
        <taxon>Betaproteobacteria</taxon>
        <taxon>Burkholderiales</taxon>
        <taxon>Sphaerotilaceae</taxon>
        <taxon>Caldimonas</taxon>
    </lineage>
</organism>
<feature type="signal peptide" evidence="2">
    <location>
        <begin position="1"/>
        <end position="34"/>
    </location>
</feature>
<accession>A0A0G3BQX6</accession>
<evidence type="ECO:0000313" key="5">
    <source>
        <dbReference type="Proteomes" id="UP000035352"/>
    </source>
</evidence>
<dbReference type="GO" id="GO:0004222">
    <property type="term" value="F:metalloendopeptidase activity"/>
    <property type="evidence" value="ECO:0007669"/>
    <property type="project" value="TreeGrafter"/>
</dbReference>